<feature type="signal peptide" evidence="1">
    <location>
        <begin position="1"/>
        <end position="18"/>
    </location>
</feature>
<evidence type="ECO:0008006" key="4">
    <source>
        <dbReference type="Google" id="ProtNLM"/>
    </source>
</evidence>
<keyword evidence="1" id="KW-0732">Signal</keyword>
<dbReference type="Proteomes" id="UP000799750">
    <property type="component" value="Unassembled WGS sequence"/>
</dbReference>
<name>A0A6A6QN49_9PEZI</name>
<evidence type="ECO:0000256" key="1">
    <source>
        <dbReference type="SAM" id="SignalP"/>
    </source>
</evidence>
<dbReference type="AlphaFoldDB" id="A0A6A6QN49"/>
<proteinExistence type="predicted"/>
<sequence length="70" mass="7958">MYLIVIAFALHVKSLSHCFIPMGIATTRQIFVLVEPSEQTHPVTPPEHDMQILFRKFASVKLSVARHVET</sequence>
<feature type="chain" id="PRO_5025562844" description="Secreted protein" evidence="1">
    <location>
        <begin position="19"/>
        <end position="70"/>
    </location>
</feature>
<gene>
    <name evidence="2" type="ORF">BU16DRAFT_528822</name>
</gene>
<evidence type="ECO:0000313" key="2">
    <source>
        <dbReference type="EMBL" id="KAF2493539.1"/>
    </source>
</evidence>
<accession>A0A6A6QN49</accession>
<protein>
    <recommendedName>
        <fullName evidence="4">Secreted protein</fullName>
    </recommendedName>
</protein>
<evidence type="ECO:0000313" key="3">
    <source>
        <dbReference type="Proteomes" id="UP000799750"/>
    </source>
</evidence>
<dbReference type="EMBL" id="MU004192">
    <property type="protein sequence ID" value="KAF2493539.1"/>
    <property type="molecule type" value="Genomic_DNA"/>
</dbReference>
<reference evidence="2" key="1">
    <citation type="journal article" date="2020" name="Stud. Mycol.">
        <title>101 Dothideomycetes genomes: a test case for predicting lifestyles and emergence of pathogens.</title>
        <authorList>
            <person name="Haridas S."/>
            <person name="Albert R."/>
            <person name="Binder M."/>
            <person name="Bloem J."/>
            <person name="Labutti K."/>
            <person name="Salamov A."/>
            <person name="Andreopoulos B."/>
            <person name="Baker S."/>
            <person name="Barry K."/>
            <person name="Bills G."/>
            <person name="Bluhm B."/>
            <person name="Cannon C."/>
            <person name="Castanera R."/>
            <person name="Culley D."/>
            <person name="Daum C."/>
            <person name="Ezra D."/>
            <person name="Gonzalez J."/>
            <person name="Henrissat B."/>
            <person name="Kuo A."/>
            <person name="Liang C."/>
            <person name="Lipzen A."/>
            <person name="Lutzoni F."/>
            <person name="Magnuson J."/>
            <person name="Mondo S."/>
            <person name="Nolan M."/>
            <person name="Ohm R."/>
            <person name="Pangilinan J."/>
            <person name="Park H.-J."/>
            <person name="Ramirez L."/>
            <person name="Alfaro M."/>
            <person name="Sun H."/>
            <person name="Tritt A."/>
            <person name="Yoshinaga Y."/>
            <person name="Zwiers L.-H."/>
            <person name="Turgeon B."/>
            <person name="Goodwin S."/>
            <person name="Spatafora J."/>
            <person name="Crous P."/>
            <person name="Grigoriev I."/>
        </authorList>
    </citation>
    <scope>NUCLEOTIDE SEQUENCE</scope>
    <source>
        <strain evidence="2">CBS 269.34</strain>
    </source>
</reference>
<organism evidence="2 3">
    <name type="scientific">Lophium mytilinum</name>
    <dbReference type="NCBI Taxonomy" id="390894"/>
    <lineage>
        <taxon>Eukaryota</taxon>
        <taxon>Fungi</taxon>
        <taxon>Dikarya</taxon>
        <taxon>Ascomycota</taxon>
        <taxon>Pezizomycotina</taxon>
        <taxon>Dothideomycetes</taxon>
        <taxon>Pleosporomycetidae</taxon>
        <taxon>Mytilinidiales</taxon>
        <taxon>Mytilinidiaceae</taxon>
        <taxon>Lophium</taxon>
    </lineage>
</organism>
<keyword evidence="3" id="KW-1185">Reference proteome</keyword>